<dbReference type="Proteomes" id="UP000250123">
    <property type="component" value="Chromosome SHEWBE"/>
</dbReference>
<dbReference type="PROSITE" id="PS50111">
    <property type="entry name" value="CHEMOTAXIS_TRANSDUC_2"/>
    <property type="match status" value="1"/>
</dbReference>
<accession>A0A330LYP8</accession>
<dbReference type="KEGG" id="sbk:SHEWBE_0549"/>
<evidence type="ECO:0000256" key="3">
    <source>
        <dbReference type="ARBA" id="ARBA00029447"/>
    </source>
</evidence>
<name>A0A330LYP8_9GAMM</name>
<evidence type="ECO:0000259" key="6">
    <source>
        <dbReference type="PROSITE" id="PS50111"/>
    </source>
</evidence>
<dbReference type="FunFam" id="1.10.287.950:FF:000001">
    <property type="entry name" value="Methyl-accepting chemotaxis sensory transducer"/>
    <property type="match status" value="1"/>
</dbReference>
<dbReference type="GO" id="GO:0006935">
    <property type="term" value="P:chemotaxis"/>
    <property type="evidence" value="ECO:0007669"/>
    <property type="project" value="UniProtKB-ARBA"/>
</dbReference>
<evidence type="ECO:0000256" key="2">
    <source>
        <dbReference type="ARBA" id="ARBA00023224"/>
    </source>
</evidence>
<dbReference type="RefSeq" id="WP_112351366.1">
    <property type="nucleotide sequence ID" value="NZ_LS483452.1"/>
</dbReference>
<evidence type="ECO:0000313" key="7">
    <source>
        <dbReference type="EMBL" id="SQH74534.1"/>
    </source>
</evidence>
<dbReference type="EMBL" id="LS483452">
    <property type="protein sequence ID" value="SQH74534.1"/>
    <property type="molecule type" value="Genomic_DNA"/>
</dbReference>
<dbReference type="OrthoDB" id="6757190at2"/>
<dbReference type="SUPFAM" id="SSF58104">
    <property type="entry name" value="Methyl-accepting chemotaxis protein (MCP) signaling domain"/>
    <property type="match status" value="1"/>
</dbReference>
<evidence type="ECO:0000256" key="1">
    <source>
        <dbReference type="ARBA" id="ARBA00004370"/>
    </source>
</evidence>
<proteinExistence type="inferred from homology"/>
<protein>
    <recommendedName>
        <fullName evidence="6">Methyl-accepting transducer domain-containing protein</fullName>
    </recommendedName>
</protein>
<feature type="transmembrane region" description="Helical" evidence="5">
    <location>
        <begin position="21"/>
        <end position="44"/>
    </location>
</feature>
<comment type="similarity">
    <text evidence="3">Belongs to the methyl-accepting chemotaxis (MCP) protein family.</text>
</comment>
<keyword evidence="5" id="KW-0812">Transmembrane</keyword>
<comment type="subcellular location">
    <subcellularLocation>
        <location evidence="1">Membrane</location>
    </subcellularLocation>
</comment>
<dbReference type="GO" id="GO:0007165">
    <property type="term" value="P:signal transduction"/>
    <property type="evidence" value="ECO:0007669"/>
    <property type="project" value="UniProtKB-KW"/>
</dbReference>
<evidence type="ECO:0000256" key="5">
    <source>
        <dbReference type="SAM" id="Phobius"/>
    </source>
</evidence>
<evidence type="ECO:0000313" key="8">
    <source>
        <dbReference type="Proteomes" id="UP000250123"/>
    </source>
</evidence>
<dbReference type="PANTHER" id="PTHR32089">
    <property type="entry name" value="METHYL-ACCEPTING CHEMOTAXIS PROTEIN MCPB"/>
    <property type="match status" value="1"/>
</dbReference>
<dbReference type="InterPro" id="IPR004089">
    <property type="entry name" value="MCPsignal_dom"/>
</dbReference>
<organism evidence="7 8">
    <name type="scientific">Shewanella benthica</name>
    <dbReference type="NCBI Taxonomy" id="43661"/>
    <lineage>
        <taxon>Bacteria</taxon>
        <taxon>Pseudomonadati</taxon>
        <taxon>Pseudomonadota</taxon>
        <taxon>Gammaproteobacteria</taxon>
        <taxon>Alteromonadales</taxon>
        <taxon>Shewanellaceae</taxon>
        <taxon>Shewanella</taxon>
    </lineage>
</organism>
<dbReference type="GO" id="GO:0016020">
    <property type="term" value="C:membrane"/>
    <property type="evidence" value="ECO:0007669"/>
    <property type="project" value="UniProtKB-SubCell"/>
</dbReference>
<keyword evidence="2 4" id="KW-0807">Transducer</keyword>
<sequence>MKEVAFRWIDKFLVNLKFQENFLILFFSSLLAIIIVSFTLVNAIQNQQEQALHQEVRLVAGLMADTELNSTQVANLLANSNVQRGRNGLFPMRIAESDQYLSGGELPGLFTALSPSHMGVIAISILFLIMSTYYIMTFMGGALFNIYDAVLRLANGDLTSRINYDPARNEFNLISQTIDRVSEREHVLVKTTQEAIALIQQISSQLGQRSNENTKLSSQQQQRIDSLASATEQMAASIREVAVHAHDSSTQTGEATKTTDQGRSQVGQTLIAIQKLTAEINAASGAVTELDSNAAQIDAIVSAIRAISEQTNLLALNAAIEAARAGEQGRGFAVVADEVRTLASRTQNATVEIQQMIETLQKNSRQLMTVMQQTVTEAETSEQLMESVSKSIEDISGQNKYIADRSIEIAAAAEEQGAVADNIASDVELVRTGSEHLASMVTQTSADIQALHQQADNLESLMKDLKV</sequence>
<keyword evidence="5" id="KW-1133">Transmembrane helix</keyword>
<dbReference type="Pfam" id="PF00015">
    <property type="entry name" value="MCPsignal"/>
    <property type="match status" value="1"/>
</dbReference>
<dbReference type="CDD" id="cd11386">
    <property type="entry name" value="MCP_signal"/>
    <property type="match status" value="1"/>
</dbReference>
<dbReference type="SMART" id="SM00283">
    <property type="entry name" value="MA"/>
    <property type="match status" value="1"/>
</dbReference>
<dbReference type="PANTHER" id="PTHR32089:SF65">
    <property type="entry name" value="CHEMOTAXIS SIGNAL TRANSDUCTION SYSTEM METHYL ACCEPTING SENSORY TRANSDUCER"/>
    <property type="match status" value="1"/>
</dbReference>
<keyword evidence="5" id="KW-0472">Membrane</keyword>
<evidence type="ECO:0000256" key="4">
    <source>
        <dbReference type="PROSITE-ProRule" id="PRU00284"/>
    </source>
</evidence>
<feature type="domain" description="Methyl-accepting transducer" evidence="6">
    <location>
        <begin position="195"/>
        <end position="431"/>
    </location>
</feature>
<dbReference type="AlphaFoldDB" id="A0A330LYP8"/>
<dbReference type="Gene3D" id="1.10.287.950">
    <property type="entry name" value="Methyl-accepting chemotaxis protein"/>
    <property type="match status" value="1"/>
</dbReference>
<gene>
    <name evidence="7" type="ORF">SHEWBE_0549</name>
</gene>
<reference evidence="8" key="1">
    <citation type="submission" date="2018-06" db="EMBL/GenBank/DDBJ databases">
        <authorList>
            <person name="Cea G.-C."/>
            <person name="William W."/>
        </authorList>
    </citation>
    <scope>NUCLEOTIDE SEQUENCE [LARGE SCALE GENOMIC DNA]</scope>
    <source>
        <strain evidence="8">DB21MT-2</strain>
    </source>
</reference>
<feature type="transmembrane region" description="Helical" evidence="5">
    <location>
        <begin position="116"/>
        <end position="136"/>
    </location>
</feature>